<dbReference type="Pfam" id="PF04773">
    <property type="entry name" value="FecR"/>
    <property type="match status" value="1"/>
</dbReference>
<dbReference type="PANTHER" id="PTHR30273">
    <property type="entry name" value="PERIPLASMIC SIGNAL SENSOR AND SIGMA FACTOR ACTIVATOR FECR-RELATED"/>
    <property type="match status" value="1"/>
</dbReference>
<evidence type="ECO:0000256" key="1">
    <source>
        <dbReference type="SAM" id="SignalP"/>
    </source>
</evidence>
<dbReference type="PANTHER" id="PTHR30273:SF2">
    <property type="entry name" value="PROTEIN FECR"/>
    <property type="match status" value="1"/>
</dbReference>
<protein>
    <recommendedName>
        <fullName evidence="2">FecR protein domain-containing protein</fullName>
    </recommendedName>
</protein>
<feature type="signal peptide" evidence="1">
    <location>
        <begin position="1"/>
        <end position="24"/>
    </location>
</feature>
<dbReference type="Proteomes" id="UP000241158">
    <property type="component" value="Unassembled WGS sequence"/>
</dbReference>
<comment type="caution">
    <text evidence="3">The sequence shown here is derived from an EMBL/GenBank/DDBJ whole genome shotgun (WGS) entry which is preliminary data.</text>
</comment>
<dbReference type="OrthoDB" id="7994644at2"/>
<dbReference type="RefSeq" id="WP_106718974.1">
    <property type="nucleotide sequence ID" value="NZ_JACHXT010000005.1"/>
</dbReference>
<accession>A0A2P7AMC1</accession>
<feature type="domain" description="FecR protein" evidence="2">
    <location>
        <begin position="90"/>
        <end position="130"/>
    </location>
</feature>
<proteinExistence type="predicted"/>
<evidence type="ECO:0000313" key="4">
    <source>
        <dbReference type="Proteomes" id="UP000241158"/>
    </source>
</evidence>
<dbReference type="InterPro" id="IPR012373">
    <property type="entry name" value="Ferrdict_sens_TM"/>
</dbReference>
<evidence type="ECO:0000313" key="3">
    <source>
        <dbReference type="EMBL" id="PSH55352.1"/>
    </source>
</evidence>
<dbReference type="Gene3D" id="2.60.120.1440">
    <property type="match status" value="1"/>
</dbReference>
<sequence>MAGIFRAAVALGVVFMLGTGNSSAQSGNSASNSGCILTEVGGTGRQVLKCRGGLTITAERGARYTLLDRSRDGIVDAVRARSKAILLDAPKVPGGFVVDTPQAIAAVRGTRWAVDVSAGKTAVFVVRGAVSVRRQANRAEVVLGPGEGVDVDESTDALVVKRWPRPRVNALMARLGQ</sequence>
<dbReference type="EMBL" id="PGGN01000005">
    <property type="protein sequence ID" value="PSH55352.1"/>
    <property type="molecule type" value="Genomic_DNA"/>
</dbReference>
<feature type="chain" id="PRO_5015118219" description="FecR protein domain-containing protein" evidence="1">
    <location>
        <begin position="25"/>
        <end position="177"/>
    </location>
</feature>
<evidence type="ECO:0000259" key="2">
    <source>
        <dbReference type="Pfam" id="PF04773"/>
    </source>
</evidence>
<dbReference type="InterPro" id="IPR006860">
    <property type="entry name" value="FecR"/>
</dbReference>
<keyword evidence="1" id="KW-0732">Signal</keyword>
<reference evidence="4" key="1">
    <citation type="submission" date="2017-11" db="EMBL/GenBank/DDBJ databases">
        <authorList>
            <person name="Kuznetsova I."/>
            <person name="Sazanova A."/>
            <person name="Chirak E."/>
            <person name="Safronova V."/>
            <person name="Willems A."/>
        </authorList>
    </citation>
    <scope>NUCLEOTIDE SEQUENCE [LARGE SCALE GENOMIC DNA]</scope>
    <source>
        <strain evidence="4">PEPV15</strain>
    </source>
</reference>
<gene>
    <name evidence="3" type="ORF">CU100_22060</name>
</gene>
<keyword evidence="4" id="KW-1185">Reference proteome</keyword>
<dbReference type="GO" id="GO:0016989">
    <property type="term" value="F:sigma factor antagonist activity"/>
    <property type="evidence" value="ECO:0007669"/>
    <property type="project" value="TreeGrafter"/>
</dbReference>
<name>A0A2P7AMC1_9HYPH</name>
<organism evidence="3 4">
    <name type="scientific">Phyllobacterium endophyticum</name>
    <dbReference type="NCBI Taxonomy" id="1149773"/>
    <lineage>
        <taxon>Bacteria</taxon>
        <taxon>Pseudomonadati</taxon>
        <taxon>Pseudomonadota</taxon>
        <taxon>Alphaproteobacteria</taxon>
        <taxon>Hyphomicrobiales</taxon>
        <taxon>Phyllobacteriaceae</taxon>
        <taxon>Phyllobacterium</taxon>
    </lineage>
</organism>
<dbReference type="AlphaFoldDB" id="A0A2P7AMC1"/>